<evidence type="ECO:0000256" key="8">
    <source>
        <dbReference type="SAM" id="Phobius"/>
    </source>
</evidence>
<dbReference type="InterPro" id="IPR011701">
    <property type="entry name" value="MFS"/>
</dbReference>
<name>M2R1K0_CERS8</name>
<keyword evidence="5 8" id="KW-1133">Transmembrane helix</keyword>
<dbReference type="GO" id="GO:0005886">
    <property type="term" value="C:plasma membrane"/>
    <property type="evidence" value="ECO:0007669"/>
    <property type="project" value="UniProtKB-SubCell"/>
</dbReference>
<dbReference type="Pfam" id="PF07690">
    <property type="entry name" value="MFS_1"/>
    <property type="match status" value="1"/>
</dbReference>
<proteinExistence type="inferred from homology"/>
<dbReference type="InterPro" id="IPR020846">
    <property type="entry name" value="MFS_dom"/>
</dbReference>
<evidence type="ECO:0000259" key="9">
    <source>
        <dbReference type="PROSITE" id="PS50850"/>
    </source>
</evidence>
<comment type="similarity">
    <text evidence="7">Belongs to the major facilitator superfamily. DHA1 family. Polyamines/proton antiporter (TC 2.A.1.2.16) subfamily.</text>
</comment>
<gene>
    <name evidence="10" type="ORF">CERSUDRAFT_68483</name>
</gene>
<feature type="transmembrane region" description="Helical" evidence="8">
    <location>
        <begin position="452"/>
        <end position="475"/>
    </location>
</feature>
<feature type="domain" description="Major facilitator superfamily (MFS) profile" evidence="9">
    <location>
        <begin position="58"/>
        <end position="486"/>
    </location>
</feature>
<evidence type="ECO:0000313" key="10">
    <source>
        <dbReference type="EMBL" id="EMD32771.1"/>
    </source>
</evidence>
<keyword evidence="3" id="KW-1003">Cell membrane</keyword>
<feature type="transmembrane region" description="Helical" evidence="8">
    <location>
        <begin position="361"/>
        <end position="381"/>
    </location>
</feature>
<feature type="transmembrane region" description="Helical" evidence="8">
    <location>
        <begin position="150"/>
        <end position="172"/>
    </location>
</feature>
<evidence type="ECO:0000256" key="1">
    <source>
        <dbReference type="ARBA" id="ARBA00004651"/>
    </source>
</evidence>
<organism evidence="10 11">
    <name type="scientific">Ceriporiopsis subvermispora (strain B)</name>
    <name type="common">White-rot fungus</name>
    <name type="synonym">Gelatoporia subvermispora</name>
    <dbReference type="NCBI Taxonomy" id="914234"/>
    <lineage>
        <taxon>Eukaryota</taxon>
        <taxon>Fungi</taxon>
        <taxon>Dikarya</taxon>
        <taxon>Basidiomycota</taxon>
        <taxon>Agaricomycotina</taxon>
        <taxon>Agaricomycetes</taxon>
        <taxon>Polyporales</taxon>
        <taxon>Gelatoporiaceae</taxon>
        <taxon>Gelatoporia</taxon>
    </lineage>
</organism>
<feature type="transmembrane region" description="Helical" evidence="8">
    <location>
        <begin position="424"/>
        <end position="446"/>
    </location>
</feature>
<feature type="transmembrane region" description="Helical" evidence="8">
    <location>
        <begin position="94"/>
        <end position="113"/>
    </location>
</feature>
<evidence type="ECO:0000256" key="6">
    <source>
        <dbReference type="ARBA" id="ARBA00023136"/>
    </source>
</evidence>
<dbReference type="OrthoDB" id="6770063at2759"/>
<feature type="transmembrane region" description="Helical" evidence="8">
    <location>
        <begin position="211"/>
        <end position="233"/>
    </location>
</feature>
<dbReference type="AlphaFoldDB" id="M2R1K0"/>
<dbReference type="SUPFAM" id="SSF103473">
    <property type="entry name" value="MFS general substrate transporter"/>
    <property type="match status" value="1"/>
</dbReference>
<reference evidence="10 11" key="1">
    <citation type="journal article" date="2012" name="Proc. Natl. Acad. Sci. U.S.A.">
        <title>Comparative genomics of Ceriporiopsis subvermispora and Phanerochaete chrysosporium provide insight into selective ligninolysis.</title>
        <authorList>
            <person name="Fernandez-Fueyo E."/>
            <person name="Ruiz-Duenas F.J."/>
            <person name="Ferreira P."/>
            <person name="Floudas D."/>
            <person name="Hibbett D.S."/>
            <person name="Canessa P."/>
            <person name="Larrondo L.F."/>
            <person name="James T.Y."/>
            <person name="Seelenfreund D."/>
            <person name="Lobos S."/>
            <person name="Polanco R."/>
            <person name="Tello M."/>
            <person name="Honda Y."/>
            <person name="Watanabe T."/>
            <person name="Watanabe T."/>
            <person name="Ryu J.S."/>
            <person name="Kubicek C.P."/>
            <person name="Schmoll M."/>
            <person name="Gaskell J."/>
            <person name="Hammel K.E."/>
            <person name="St John F.J."/>
            <person name="Vanden Wymelenberg A."/>
            <person name="Sabat G."/>
            <person name="Splinter BonDurant S."/>
            <person name="Syed K."/>
            <person name="Yadav J.S."/>
            <person name="Doddapaneni H."/>
            <person name="Subramanian V."/>
            <person name="Lavin J.L."/>
            <person name="Oguiza J.A."/>
            <person name="Perez G."/>
            <person name="Pisabarro A.G."/>
            <person name="Ramirez L."/>
            <person name="Santoyo F."/>
            <person name="Master E."/>
            <person name="Coutinho P.M."/>
            <person name="Henrissat B."/>
            <person name="Lombard V."/>
            <person name="Magnuson J.K."/>
            <person name="Kuees U."/>
            <person name="Hori C."/>
            <person name="Igarashi K."/>
            <person name="Samejima M."/>
            <person name="Held B.W."/>
            <person name="Barry K.W."/>
            <person name="LaButti K.M."/>
            <person name="Lapidus A."/>
            <person name="Lindquist E.A."/>
            <person name="Lucas S.M."/>
            <person name="Riley R."/>
            <person name="Salamov A.A."/>
            <person name="Hoffmeister D."/>
            <person name="Schwenk D."/>
            <person name="Hadar Y."/>
            <person name="Yarden O."/>
            <person name="de Vries R.P."/>
            <person name="Wiebenga A."/>
            <person name="Stenlid J."/>
            <person name="Eastwood D."/>
            <person name="Grigoriev I.V."/>
            <person name="Berka R.M."/>
            <person name="Blanchette R.A."/>
            <person name="Kersten P."/>
            <person name="Martinez A.T."/>
            <person name="Vicuna R."/>
            <person name="Cullen D."/>
        </authorList>
    </citation>
    <scope>NUCLEOTIDE SEQUENCE [LARGE SCALE GENOMIC DNA]</scope>
    <source>
        <strain evidence="10 11">B</strain>
    </source>
</reference>
<feature type="transmembrane region" description="Helical" evidence="8">
    <location>
        <begin position="269"/>
        <end position="300"/>
    </location>
</feature>
<evidence type="ECO:0000256" key="3">
    <source>
        <dbReference type="ARBA" id="ARBA00022475"/>
    </source>
</evidence>
<dbReference type="PROSITE" id="PS50850">
    <property type="entry name" value="MFS"/>
    <property type="match status" value="1"/>
</dbReference>
<feature type="transmembrane region" description="Helical" evidence="8">
    <location>
        <begin position="387"/>
        <end position="412"/>
    </location>
</feature>
<dbReference type="GO" id="GO:0022857">
    <property type="term" value="F:transmembrane transporter activity"/>
    <property type="evidence" value="ECO:0007669"/>
    <property type="project" value="InterPro"/>
</dbReference>
<feature type="transmembrane region" description="Helical" evidence="8">
    <location>
        <begin position="184"/>
        <end position="205"/>
    </location>
</feature>
<dbReference type="InterPro" id="IPR036259">
    <property type="entry name" value="MFS_trans_sf"/>
</dbReference>
<evidence type="ECO:0000256" key="4">
    <source>
        <dbReference type="ARBA" id="ARBA00022692"/>
    </source>
</evidence>
<dbReference type="PANTHER" id="PTHR23502:SF186">
    <property type="entry name" value="MAJOR FACILITATOR SUPERFAMILY (MFS) PROFILE DOMAIN-CONTAINING PROTEIN"/>
    <property type="match status" value="1"/>
</dbReference>
<dbReference type="GO" id="GO:0042908">
    <property type="term" value="P:xenobiotic transport"/>
    <property type="evidence" value="ECO:0007669"/>
    <property type="project" value="UniProtKB-ARBA"/>
</dbReference>
<dbReference type="EMBL" id="KB445809">
    <property type="protein sequence ID" value="EMD32771.1"/>
    <property type="molecule type" value="Genomic_DNA"/>
</dbReference>
<dbReference type="STRING" id="914234.M2R1K0"/>
<evidence type="ECO:0000313" key="11">
    <source>
        <dbReference type="Proteomes" id="UP000016930"/>
    </source>
</evidence>
<feature type="transmembrane region" description="Helical" evidence="8">
    <location>
        <begin position="125"/>
        <end position="144"/>
    </location>
</feature>
<keyword evidence="11" id="KW-1185">Reference proteome</keyword>
<evidence type="ECO:0000256" key="5">
    <source>
        <dbReference type="ARBA" id="ARBA00022989"/>
    </source>
</evidence>
<sequence>MDVTSKDSLCLFFTQSLLPRSGMRFQDIITVANAATALAELPLEYNPRHWSTGRKWVNVGLIAIQDTFSPISSTLLAVGQGDIDAELSVGNPRLTAMPVAMFVLGLGLGPLYLAPLSEMFGRRIVYNINTALCTLATVGCALVHNDAGLIVLRLIAGLTGAAGPGLGGGTIGDMFAAEDRGGAQAVYALGVTLGPVIGGIMGGYITEHLGWRWSMWICAIVGGITTVACVLLFRETYAPYLLARLRGQRYAPTSTGSFTHAITRPLRMLFFAPIATVMSLYMAIVYGMLYLQIVTIPLLFGPTPLYGLFTYGWTNGNDGLAYLSVGAGVLLSFITSILTLNRSYRALCKRYGEEKPEYRMPYMQVGMLIAPAGMFMYGWAAQAREHWIVPLIGGAIFIYGGLISFTCIQVYIVDAFGKYAASGLAGAILLRSVGAALFCIFGANLYQSLGYGWGSSVVALICVGALPIPTILWIYGERLRAHPFIF</sequence>
<dbReference type="PANTHER" id="PTHR23502">
    <property type="entry name" value="MAJOR FACILITATOR SUPERFAMILY"/>
    <property type="match status" value="1"/>
</dbReference>
<evidence type="ECO:0000256" key="7">
    <source>
        <dbReference type="ARBA" id="ARBA00038459"/>
    </source>
</evidence>
<protein>
    <recommendedName>
        <fullName evidence="9">Major facilitator superfamily (MFS) profile domain-containing protein</fullName>
    </recommendedName>
</protein>
<dbReference type="HOGENOM" id="CLU_008455_1_1_1"/>
<accession>M2R1K0</accession>
<evidence type="ECO:0000256" key="2">
    <source>
        <dbReference type="ARBA" id="ARBA00022448"/>
    </source>
</evidence>
<comment type="subcellular location">
    <subcellularLocation>
        <location evidence="1">Cell membrane</location>
        <topology evidence="1">Multi-pass membrane protein</topology>
    </subcellularLocation>
</comment>
<keyword evidence="4 8" id="KW-0812">Transmembrane</keyword>
<keyword evidence="2" id="KW-0813">Transport</keyword>
<feature type="transmembrane region" description="Helical" evidence="8">
    <location>
        <begin position="320"/>
        <end position="340"/>
    </location>
</feature>
<dbReference type="InterPro" id="IPR005829">
    <property type="entry name" value="Sugar_transporter_CS"/>
</dbReference>
<dbReference type="Proteomes" id="UP000016930">
    <property type="component" value="Unassembled WGS sequence"/>
</dbReference>
<keyword evidence="6 8" id="KW-0472">Membrane</keyword>
<dbReference type="Gene3D" id="1.20.1250.20">
    <property type="entry name" value="MFS general substrate transporter like domains"/>
    <property type="match status" value="1"/>
</dbReference>
<dbReference type="GO" id="GO:0140115">
    <property type="term" value="P:export across plasma membrane"/>
    <property type="evidence" value="ECO:0007669"/>
    <property type="project" value="UniProtKB-ARBA"/>
</dbReference>
<dbReference type="PROSITE" id="PS00216">
    <property type="entry name" value="SUGAR_TRANSPORT_1"/>
    <property type="match status" value="1"/>
</dbReference>